<evidence type="ECO:0000256" key="5">
    <source>
        <dbReference type="ARBA" id="ARBA00022741"/>
    </source>
</evidence>
<dbReference type="PANTHER" id="PTHR43071:SF1">
    <property type="entry name" value="2-AMINO-4-HYDROXY-6-HYDROXYMETHYLDIHYDROPTERIDINE PYROPHOSPHOKINASE"/>
    <property type="match status" value="1"/>
</dbReference>
<dbReference type="InterPro" id="IPR035907">
    <property type="entry name" value="Hppk_sf"/>
</dbReference>
<name>A0A1Y6KB51_9CHLR</name>
<organism evidence="10 11">
    <name type="scientific">Candidatus Brevifilum fermentans</name>
    <dbReference type="NCBI Taxonomy" id="1986204"/>
    <lineage>
        <taxon>Bacteria</taxon>
        <taxon>Bacillati</taxon>
        <taxon>Chloroflexota</taxon>
        <taxon>Anaerolineae</taxon>
        <taxon>Anaerolineales</taxon>
        <taxon>Anaerolineaceae</taxon>
        <taxon>Candidatus Brevifilum</taxon>
    </lineage>
</organism>
<keyword evidence="11" id="KW-1185">Reference proteome</keyword>
<protein>
    <recommendedName>
        <fullName evidence="3">2-amino-4-hydroxy-6-hydroxymethyldihydropteridine diphosphokinase</fullName>
        <ecNumber evidence="3">2.7.6.3</ecNumber>
    </recommendedName>
</protein>
<feature type="domain" description="7,8-dihydro-6-hydroxymethylpterin-pyrophosphokinase" evidence="9">
    <location>
        <begin position="8"/>
        <end position="134"/>
    </location>
</feature>
<keyword evidence="5" id="KW-0547">Nucleotide-binding</keyword>
<dbReference type="GO" id="GO:0016301">
    <property type="term" value="F:kinase activity"/>
    <property type="evidence" value="ECO:0007669"/>
    <property type="project" value="UniProtKB-KW"/>
</dbReference>
<dbReference type="GO" id="GO:0046654">
    <property type="term" value="P:tetrahydrofolate biosynthetic process"/>
    <property type="evidence" value="ECO:0007669"/>
    <property type="project" value="UniProtKB-UniPathway"/>
</dbReference>
<evidence type="ECO:0000313" key="10">
    <source>
        <dbReference type="EMBL" id="SMX55240.1"/>
    </source>
</evidence>
<evidence type="ECO:0000259" key="9">
    <source>
        <dbReference type="Pfam" id="PF01288"/>
    </source>
</evidence>
<evidence type="ECO:0000313" key="11">
    <source>
        <dbReference type="Proteomes" id="UP000195514"/>
    </source>
</evidence>
<dbReference type="RefSeq" id="WP_087863033.1">
    <property type="nucleotide sequence ID" value="NZ_LT859958.1"/>
</dbReference>
<keyword evidence="8" id="KW-0289">Folate biosynthesis</keyword>
<dbReference type="InterPro" id="IPR000550">
    <property type="entry name" value="Hppk"/>
</dbReference>
<dbReference type="KEGG" id="abat:CFX1CAM_2175"/>
<evidence type="ECO:0000256" key="6">
    <source>
        <dbReference type="ARBA" id="ARBA00022777"/>
    </source>
</evidence>
<keyword evidence="6" id="KW-0418">Kinase</keyword>
<dbReference type="AlphaFoldDB" id="A0A1Y6KB51"/>
<dbReference type="GO" id="GO:0016829">
    <property type="term" value="F:lyase activity"/>
    <property type="evidence" value="ECO:0007669"/>
    <property type="project" value="UniProtKB-KW"/>
</dbReference>
<dbReference type="GO" id="GO:0003848">
    <property type="term" value="F:2-amino-4-hydroxy-6-hydroxymethyldihydropteridine diphosphokinase activity"/>
    <property type="evidence" value="ECO:0007669"/>
    <property type="project" value="UniProtKB-EC"/>
</dbReference>
<dbReference type="GO" id="GO:0046656">
    <property type="term" value="P:folic acid biosynthetic process"/>
    <property type="evidence" value="ECO:0007669"/>
    <property type="project" value="UniProtKB-KW"/>
</dbReference>
<dbReference type="SUPFAM" id="SSF55083">
    <property type="entry name" value="6-hydroxymethyl-7,8-dihydropterin pyrophosphokinase, HPPK"/>
    <property type="match status" value="1"/>
</dbReference>
<dbReference type="EC" id="2.7.6.3" evidence="3"/>
<accession>A0A1Y6KB51</accession>
<evidence type="ECO:0000256" key="1">
    <source>
        <dbReference type="ARBA" id="ARBA00000198"/>
    </source>
</evidence>
<comment type="catalytic activity">
    <reaction evidence="1">
        <text>6-hydroxymethyl-7,8-dihydropterin + ATP = (7,8-dihydropterin-6-yl)methyl diphosphate + AMP + H(+)</text>
        <dbReference type="Rhea" id="RHEA:11412"/>
        <dbReference type="ChEBI" id="CHEBI:15378"/>
        <dbReference type="ChEBI" id="CHEBI:30616"/>
        <dbReference type="ChEBI" id="CHEBI:44841"/>
        <dbReference type="ChEBI" id="CHEBI:72950"/>
        <dbReference type="ChEBI" id="CHEBI:456215"/>
        <dbReference type="EC" id="2.7.6.3"/>
    </reaction>
</comment>
<dbReference type="UniPathway" id="UPA00077">
    <property type="reaction ID" value="UER00155"/>
</dbReference>
<gene>
    <name evidence="10" type="ORF">CFX1CAM_2175</name>
</gene>
<proteinExistence type="predicted"/>
<reference evidence="11" key="1">
    <citation type="submission" date="2017-05" db="EMBL/GenBank/DDBJ databases">
        <authorList>
            <person name="Kirkegaard R."/>
            <person name="Mcilroy J S."/>
        </authorList>
    </citation>
    <scope>NUCLEOTIDE SEQUENCE [LARGE SCALE GENOMIC DNA]</scope>
</reference>
<dbReference type="NCBIfam" id="TIGR01498">
    <property type="entry name" value="folK"/>
    <property type="match status" value="1"/>
</dbReference>
<keyword evidence="7" id="KW-0067">ATP-binding</keyword>
<dbReference type="Gene3D" id="3.30.70.560">
    <property type="entry name" value="7,8-Dihydro-6-hydroxymethylpterin-pyrophosphokinase HPPK"/>
    <property type="match status" value="1"/>
</dbReference>
<keyword evidence="4 10" id="KW-0808">Transferase</keyword>
<sequence>MRKPQPVYIALGTNIGDRALNLQTAKNWLSRKAIITRESSVYITPPWGYTNQPDFFNQVIEVNTRLGPRSLLRFLQRIERKMGRVKLILNGPRVIDLDILFYGDRMITSPNLQIPHPRMVGRAFVLVPLNEIAPDLVHPALGISVQQMLTDVDTEGVIRL</sequence>
<evidence type="ECO:0000256" key="7">
    <source>
        <dbReference type="ARBA" id="ARBA00022840"/>
    </source>
</evidence>
<dbReference type="Pfam" id="PF01288">
    <property type="entry name" value="HPPK"/>
    <property type="match status" value="1"/>
</dbReference>
<dbReference type="PANTHER" id="PTHR43071">
    <property type="entry name" value="2-AMINO-4-HYDROXY-6-HYDROXYMETHYLDIHYDROPTERIDINE PYROPHOSPHOKINASE"/>
    <property type="match status" value="1"/>
</dbReference>
<dbReference type="GO" id="GO:0005524">
    <property type="term" value="F:ATP binding"/>
    <property type="evidence" value="ECO:0007669"/>
    <property type="project" value="UniProtKB-KW"/>
</dbReference>
<evidence type="ECO:0000256" key="8">
    <source>
        <dbReference type="ARBA" id="ARBA00022909"/>
    </source>
</evidence>
<dbReference type="OrthoDB" id="9808041at2"/>
<evidence type="ECO:0000256" key="3">
    <source>
        <dbReference type="ARBA" id="ARBA00013253"/>
    </source>
</evidence>
<dbReference type="Proteomes" id="UP000195514">
    <property type="component" value="Chromosome I"/>
</dbReference>
<dbReference type="EMBL" id="LT859958">
    <property type="protein sequence ID" value="SMX55240.1"/>
    <property type="molecule type" value="Genomic_DNA"/>
</dbReference>
<dbReference type="CDD" id="cd00483">
    <property type="entry name" value="HPPK"/>
    <property type="match status" value="1"/>
</dbReference>
<comment type="pathway">
    <text evidence="2">Cofactor biosynthesis; tetrahydrofolate biosynthesis; 2-amino-4-hydroxy-6-hydroxymethyl-7,8-dihydropteridine diphosphate from 7,8-dihydroneopterin triphosphate: step 4/4.</text>
</comment>
<evidence type="ECO:0000256" key="4">
    <source>
        <dbReference type="ARBA" id="ARBA00022679"/>
    </source>
</evidence>
<keyword evidence="10" id="KW-0456">Lyase</keyword>
<evidence type="ECO:0000256" key="2">
    <source>
        <dbReference type="ARBA" id="ARBA00005051"/>
    </source>
</evidence>